<dbReference type="InParanoid" id="G4N9I0"/>
<reference evidence="1 2" key="1">
    <citation type="journal article" date="2005" name="Nature">
        <title>The genome sequence of the rice blast fungus Magnaporthe grisea.</title>
        <authorList>
            <person name="Dean R.A."/>
            <person name="Talbot N.J."/>
            <person name="Ebbole D.J."/>
            <person name="Farman M.L."/>
            <person name="Mitchell T.K."/>
            <person name="Orbach M.J."/>
            <person name="Thon M."/>
            <person name="Kulkarni R."/>
            <person name="Xu J.R."/>
            <person name="Pan H."/>
            <person name="Read N.D."/>
            <person name="Lee Y.H."/>
            <person name="Carbone I."/>
            <person name="Brown D."/>
            <person name="Oh Y.Y."/>
            <person name="Donofrio N."/>
            <person name="Jeong J.S."/>
            <person name="Soanes D.M."/>
            <person name="Djonovic S."/>
            <person name="Kolomiets E."/>
            <person name="Rehmeyer C."/>
            <person name="Li W."/>
            <person name="Harding M."/>
            <person name="Kim S."/>
            <person name="Lebrun M.H."/>
            <person name="Bohnert H."/>
            <person name="Coughlan S."/>
            <person name="Butler J."/>
            <person name="Calvo S."/>
            <person name="Ma L.J."/>
            <person name="Nicol R."/>
            <person name="Purcell S."/>
            <person name="Nusbaum C."/>
            <person name="Galagan J.E."/>
            <person name="Birren B.W."/>
        </authorList>
    </citation>
    <scope>NUCLEOTIDE SEQUENCE [LARGE SCALE GENOMIC DNA]</scope>
    <source>
        <strain evidence="2">70-15 / ATCC MYA-4617 / FGSC 8958</strain>
    </source>
</reference>
<dbReference type="HOGENOM" id="CLU_2942227_0_0_1"/>
<name>G4N9I0_PYRO7</name>
<proteinExistence type="predicted"/>
<dbReference type="OMA" id="GPQCEMV"/>
<dbReference type="RefSeq" id="XP_003716691.1">
    <property type="nucleotide sequence ID" value="XM_003716643.1"/>
</dbReference>
<protein>
    <submittedName>
        <fullName evidence="1">Uncharacterized protein</fullName>
    </submittedName>
</protein>
<dbReference type="KEGG" id="mgr:MGG_17124"/>
<evidence type="ECO:0000313" key="2">
    <source>
        <dbReference type="Proteomes" id="UP000009058"/>
    </source>
</evidence>
<dbReference type="VEuPathDB" id="FungiDB:MGG_17124"/>
<sequence length="60" mass="6567">MHGKTKQLIVGSIVCGDGPQCEMVGVGTKHMGTLRGTTVVALWDRPYTITTLDRMCFKVK</sequence>
<dbReference type="Proteomes" id="UP000009058">
    <property type="component" value="Chromosome 4"/>
</dbReference>
<organism evidence="1 2">
    <name type="scientific">Pyricularia oryzae (strain 70-15 / ATCC MYA-4617 / FGSC 8958)</name>
    <name type="common">Rice blast fungus</name>
    <name type="synonym">Magnaporthe oryzae</name>
    <dbReference type="NCBI Taxonomy" id="242507"/>
    <lineage>
        <taxon>Eukaryota</taxon>
        <taxon>Fungi</taxon>
        <taxon>Dikarya</taxon>
        <taxon>Ascomycota</taxon>
        <taxon>Pezizomycotina</taxon>
        <taxon>Sordariomycetes</taxon>
        <taxon>Sordariomycetidae</taxon>
        <taxon>Magnaporthales</taxon>
        <taxon>Pyriculariaceae</taxon>
        <taxon>Pyricularia</taxon>
    </lineage>
</organism>
<accession>G4N9I0</accession>
<keyword evidence="2" id="KW-1185">Reference proteome</keyword>
<evidence type="ECO:0000313" key="1">
    <source>
        <dbReference type="EMBL" id="EHA50372.1"/>
    </source>
</evidence>
<dbReference type="GeneID" id="12984575"/>
<gene>
    <name evidence="1" type="ORF">MGG_17124</name>
</gene>
<dbReference type="OrthoDB" id="10423938at2759"/>
<reference key="2">
    <citation type="submission" date="2011-05" db="EMBL/GenBank/DDBJ databases">
        <title>The Genome Sequence of Magnaporthe oryzae 70-15.</title>
        <authorList>
            <consortium name="The Broad Institute Genome Sequencing Platform"/>
            <person name="Ma L.-J."/>
            <person name="Dead R."/>
            <person name="Young S.K."/>
            <person name="Zeng Q."/>
            <person name="Gargeya S."/>
            <person name="Fitzgerald M."/>
            <person name="Haas B."/>
            <person name="Abouelleil A."/>
            <person name="Alvarado L."/>
            <person name="Arachchi H.M."/>
            <person name="Berlin A."/>
            <person name="Brown A."/>
            <person name="Chapman S.B."/>
            <person name="Chen Z."/>
            <person name="Dunbar C."/>
            <person name="Freedman E."/>
            <person name="Gearin G."/>
            <person name="Gellesch M."/>
            <person name="Goldberg J."/>
            <person name="Griggs A."/>
            <person name="Gujja S."/>
            <person name="Heiman D."/>
            <person name="Howarth C."/>
            <person name="Larson L."/>
            <person name="Lui A."/>
            <person name="MacDonald P.J.P."/>
            <person name="Mehta T."/>
            <person name="Montmayeur A."/>
            <person name="Murphy C."/>
            <person name="Neiman D."/>
            <person name="Pearson M."/>
            <person name="Priest M."/>
            <person name="Roberts A."/>
            <person name="Saif S."/>
            <person name="Shea T."/>
            <person name="Shenoy N."/>
            <person name="Sisk P."/>
            <person name="Stolte C."/>
            <person name="Sykes S."/>
            <person name="Yandava C."/>
            <person name="Wortman J."/>
            <person name="Nusbaum C."/>
            <person name="Birren B."/>
        </authorList>
    </citation>
    <scope>NUCLEOTIDE SEQUENCE</scope>
    <source>
        <strain>70-15</strain>
    </source>
</reference>
<dbReference type="AlphaFoldDB" id="G4N9I0"/>
<dbReference type="EMBL" id="CM001234">
    <property type="protein sequence ID" value="EHA50372.1"/>
    <property type="molecule type" value="Genomic_DNA"/>
</dbReference>